<evidence type="ECO:0000313" key="5">
    <source>
        <dbReference type="Proteomes" id="UP001239267"/>
    </source>
</evidence>
<feature type="region of interest" description="Disordered" evidence="1">
    <location>
        <begin position="1"/>
        <end position="102"/>
    </location>
</feature>
<feature type="domain" description="DUF7847" evidence="3">
    <location>
        <begin position="168"/>
        <end position="431"/>
    </location>
</feature>
<reference evidence="4 5" key="1">
    <citation type="submission" date="2023-07" db="EMBL/GenBank/DDBJ databases">
        <title>Sorghum-associated microbial communities from plants grown in Nebraska, USA.</title>
        <authorList>
            <person name="Schachtman D."/>
        </authorList>
    </citation>
    <scope>NUCLEOTIDE SEQUENCE [LARGE SCALE GENOMIC DNA]</scope>
    <source>
        <strain evidence="4 5">DS1001</strain>
    </source>
</reference>
<keyword evidence="2" id="KW-0812">Transmembrane</keyword>
<evidence type="ECO:0000259" key="3">
    <source>
        <dbReference type="Pfam" id="PF25231"/>
    </source>
</evidence>
<feature type="compositionally biased region" description="Low complexity" evidence="1">
    <location>
        <begin position="92"/>
        <end position="102"/>
    </location>
</feature>
<feature type="transmembrane region" description="Helical" evidence="2">
    <location>
        <begin position="406"/>
        <end position="437"/>
    </location>
</feature>
<keyword evidence="2" id="KW-1133">Transmembrane helix</keyword>
<protein>
    <recommendedName>
        <fullName evidence="3">DUF7847 domain-containing protein</fullName>
    </recommendedName>
</protein>
<feature type="transmembrane region" description="Helical" evidence="2">
    <location>
        <begin position="358"/>
        <end position="386"/>
    </location>
</feature>
<evidence type="ECO:0000256" key="1">
    <source>
        <dbReference type="SAM" id="MobiDB-lite"/>
    </source>
</evidence>
<dbReference type="RefSeq" id="WP_307357430.1">
    <property type="nucleotide sequence ID" value="NZ_JAUSTB010000002.1"/>
</dbReference>
<feature type="transmembrane region" description="Helical" evidence="2">
    <location>
        <begin position="271"/>
        <end position="300"/>
    </location>
</feature>
<proteinExistence type="predicted"/>
<dbReference type="AlphaFoldDB" id="A0AAJ1SQ03"/>
<sequence length="489" mass="50589">MSPHEPGHGNPPEERGKDRGDGDGGPTGTGAGIPGRTARDQPWAAPAGQPGNPQQPGWPAPAWNGPGTWQQPTQPQQWPQNAPYPSGGTSRPGGTYPGAPYAGQPYNGAPYAGQPYPGSPYNQPPHYAGPFGAGPYGQARYVAPPKPGIIPLRPLMFGEILDGSFQSLRRNAKAMLGAGLLAQSLSAILAAVLTGVLATSSGTIESWAKTASRTDVASLGIGLMVTFAVLSILSVFMSVVLQGAMVVPVARSVLNRPTGFRRMLSLVRPRIGALAGLAAVLVAAALAAMALFFALIVLLFSNVRGAAALLVIPLMFGFAAVFLWVAIKLMVAPAAVVIEELGALAGLRRSWELTRTNWWRILGITLVVGILVAVITQVVLIPASLLPTVLSGVVSPHGGSGQDATLTVAVSIITAVVGALVGAVGYAFQTSVMALLYMDLRMRKDGLDIALLRDMETGADPDGIPGRKAVAANPYPGYGTAPGAWSDGR</sequence>
<keyword evidence="2" id="KW-0472">Membrane</keyword>
<dbReference type="Pfam" id="PF25231">
    <property type="entry name" value="DUF7847"/>
    <property type="match status" value="1"/>
</dbReference>
<comment type="caution">
    <text evidence="4">The sequence shown here is derived from an EMBL/GenBank/DDBJ whole genome shotgun (WGS) entry which is preliminary data.</text>
</comment>
<feature type="transmembrane region" description="Helical" evidence="2">
    <location>
        <begin position="174"/>
        <end position="197"/>
    </location>
</feature>
<dbReference type="InterPro" id="IPR057169">
    <property type="entry name" value="DUF7847"/>
</dbReference>
<dbReference type="Proteomes" id="UP001239267">
    <property type="component" value="Unassembled WGS sequence"/>
</dbReference>
<feature type="transmembrane region" description="Helical" evidence="2">
    <location>
        <begin position="217"/>
        <end position="250"/>
    </location>
</feature>
<feature type="compositionally biased region" description="Basic and acidic residues" evidence="1">
    <location>
        <begin position="1"/>
        <end position="22"/>
    </location>
</feature>
<name>A0AAJ1SQ03_9MICC</name>
<dbReference type="EMBL" id="JAUSTB010000002">
    <property type="protein sequence ID" value="MDQ0144922.1"/>
    <property type="molecule type" value="Genomic_DNA"/>
</dbReference>
<keyword evidence="5" id="KW-1185">Reference proteome</keyword>
<gene>
    <name evidence="4" type="ORF">J2T23_000805</name>
</gene>
<feature type="transmembrane region" description="Helical" evidence="2">
    <location>
        <begin position="306"/>
        <end position="327"/>
    </location>
</feature>
<feature type="compositionally biased region" description="Gly residues" evidence="1">
    <location>
        <begin position="23"/>
        <end position="33"/>
    </location>
</feature>
<evidence type="ECO:0000313" key="4">
    <source>
        <dbReference type="EMBL" id="MDQ0144922.1"/>
    </source>
</evidence>
<organism evidence="4 5">
    <name type="scientific">Pseudarthrobacter niigatensis</name>
    <dbReference type="NCBI Taxonomy" id="369935"/>
    <lineage>
        <taxon>Bacteria</taxon>
        <taxon>Bacillati</taxon>
        <taxon>Actinomycetota</taxon>
        <taxon>Actinomycetes</taxon>
        <taxon>Micrococcales</taxon>
        <taxon>Micrococcaceae</taxon>
        <taxon>Pseudarthrobacter</taxon>
    </lineage>
</organism>
<feature type="compositionally biased region" description="Low complexity" evidence="1">
    <location>
        <begin position="41"/>
        <end position="80"/>
    </location>
</feature>
<accession>A0AAJ1SQ03</accession>
<evidence type="ECO:0000256" key="2">
    <source>
        <dbReference type="SAM" id="Phobius"/>
    </source>
</evidence>